<reference evidence="2 3" key="1">
    <citation type="submission" date="2019-05" db="EMBL/GenBank/DDBJ databases">
        <title>Another draft genome of Portunus trituberculatus and its Hox gene families provides insights of decapod evolution.</title>
        <authorList>
            <person name="Jeong J.-H."/>
            <person name="Song I."/>
            <person name="Kim S."/>
            <person name="Choi T."/>
            <person name="Kim D."/>
            <person name="Ryu S."/>
            <person name="Kim W."/>
        </authorList>
    </citation>
    <scope>NUCLEOTIDE SEQUENCE [LARGE SCALE GENOMIC DNA]</scope>
    <source>
        <tissue evidence="2">Muscle</tissue>
    </source>
</reference>
<evidence type="ECO:0000313" key="3">
    <source>
        <dbReference type="Proteomes" id="UP000324222"/>
    </source>
</evidence>
<evidence type="ECO:0000313" key="2">
    <source>
        <dbReference type="EMBL" id="MPC91741.1"/>
    </source>
</evidence>
<gene>
    <name evidence="2" type="ORF">E2C01_086798</name>
</gene>
<keyword evidence="3" id="KW-1185">Reference proteome</keyword>
<comment type="caution">
    <text evidence="2">The sequence shown here is derived from an EMBL/GenBank/DDBJ whole genome shotgun (WGS) entry which is preliminary data.</text>
</comment>
<accession>A0A5B7J1T1</accession>
<feature type="region of interest" description="Disordered" evidence="1">
    <location>
        <begin position="1"/>
        <end position="81"/>
    </location>
</feature>
<organism evidence="2 3">
    <name type="scientific">Portunus trituberculatus</name>
    <name type="common">Swimming crab</name>
    <name type="synonym">Neptunus trituberculatus</name>
    <dbReference type="NCBI Taxonomy" id="210409"/>
    <lineage>
        <taxon>Eukaryota</taxon>
        <taxon>Metazoa</taxon>
        <taxon>Ecdysozoa</taxon>
        <taxon>Arthropoda</taxon>
        <taxon>Crustacea</taxon>
        <taxon>Multicrustacea</taxon>
        <taxon>Malacostraca</taxon>
        <taxon>Eumalacostraca</taxon>
        <taxon>Eucarida</taxon>
        <taxon>Decapoda</taxon>
        <taxon>Pleocyemata</taxon>
        <taxon>Brachyura</taxon>
        <taxon>Eubrachyura</taxon>
        <taxon>Portunoidea</taxon>
        <taxon>Portunidae</taxon>
        <taxon>Portuninae</taxon>
        <taxon>Portunus</taxon>
    </lineage>
</organism>
<dbReference type="AlphaFoldDB" id="A0A5B7J1T1"/>
<feature type="compositionally biased region" description="Basic residues" evidence="1">
    <location>
        <begin position="1"/>
        <end position="18"/>
    </location>
</feature>
<feature type="compositionally biased region" description="Basic and acidic residues" evidence="1">
    <location>
        <begin position="61"/>
        <end position="81"/>
    </location>
</feature>
<name>A0A5B7J1T1_PORTR</name>
<dbReference type="Proteomes" id="UP000324222">
    <property type="component" value="Unassembled WGS sequence"/>
</dbReference>
<dbReference type="EMBL" id="VSRR010088802">
    <property type="protein sequence ID" value="MPC91741.1"/>
    <property type="molecule type" value="Genomic_DNA"/>
</dbReference>
<sequence>MKEKGRKGERKFRKKKGTGQRQGDKIGKAGGVGNLQEVLRVTAASEHTTGSKHWPGRGRQAVHEEEMKEAQEEDVEKKEKE</sequence>
<proteinExistence type="predicted"/>
<evidence type="ECO:0000256" key="1">
    <source>
        <dbReference type="SAM" id="MobiDB-lite"/>
    </source>
</evidence>
<protein>
    <submittedName>
        <fullName evidence="2">Uncharacterized protein</fullName>
    </submittedName>
</protein>